<dbReference type="AlphaFoldDB" id="A0A0F6YHB0"/>
<sequence>MRALLPALVIALAALVPEPAAAQDARGAVVLVVDPGHARINPERLRRTIASTLGRELVRITDPQAHGATGTLTIAHSARARWLVRFDATGGSASTVAEITRPGRYDETIADAARRVIGEVEAATDVRSAPTRPNARSGAGADIYVVWVDEILDPFEHTPPPPRREIAIASEVIDPFAPIAARHRTFSEVLDPWGR</sequence>
<evidence type="ECO:0000313" key="3">
    <source>
        <dbReference type="Proteomes" id="UP000034883"/>
    </source>
</evidence>
<keyword evidence="3" id="KW-1185">Reference proteome</keyword>
<keyword evidence="1" id="KW-0732">Signal</keyword>
<protein>
    <submittedName>
        <fullName evidence="2">Uncharacterized protein</fullName>
    </submittedName>
</protein>
<dbReference type="Proteomes" id="UP000034883">
    <property type="component" value="Chromosome"/>
</dbReference>
<dbReference type="EMBL" id="CP011125">
    <property type="protein sequence ID" value="AKF04857.1"/>
    <property type="molecule type" value="Genomic_DNA"/>
</dbReference>
<proteinExistence type="predicted"/>
<evidence type="ECO:0000256" key="1">
    <source>
        <dbReference type="SAM" id="SignalP"/>
    </source>
</evidence>
<gene>
    <name evidence="2" type="ORF">DB32_002006</name>
</gene>
<dbReference type="KEGG" id="samy:DB32_002006"/>
<evidence type="ECO:0000313" key="2">
    <source>
        <dbReference type="EMBL" id="AKF04857.1"/>
    </source>
</evidence>
<accession>A0A0F6YHB0</accession>
<reference evidence="2 3" key="1">
    <citation type="submission" date="2015-03" db="EMBL/GenBank/DDBJ databases">
        <title>Genome assembly of Sandaracinus amylolyticus DSM 53668.</title>
        <authorList>
            <person name="Sharma G."/>
            <person name="Subramanian S."/>
        </authorList>
    </citation>
    <scope>NUCLEOTIDE SEQUENCE [LARGE SCALE GENOMIC DNA]</scope>
    <source>
        <strain evidence="2 3">DSM 53668</strain>
    </source>
</reference>
<dbReference type="RefSeq" id="WP_157068902.1">
    <property type="nucleotide sequence ID" value="NZ_CP011125.1"/>
</dbReference>
<organism evidence="2 3">
    <name type="scientific">Sandaracinus amylolyticus</name>
    <dbReference type="NCBI Taxonomy" id="927083"/>
    <lineage>
        <taxon>Bacteria</taxon>
        <taxon>Pseudomonadati</taxon>
        <taxon>Myxococcota</taxon>
        <taxon>Polyangia</taxon>
        <taxon>Polyangiales</taxon>
        <taxon>Sandaracinaceae</taxon>
        <taxon>Sandaracinus</taxon>
    </lineage>
</organism>
<feature type="chain" id="PRO_5002512827" evidence="1">
    <location>
        <begin position="23"/>
        <end position="195"/>
    </location>
</feature>
<feature type="signal peptide" evidence="1">
    <location>
        <begin position="1"/>
        <end position="22"/>
    </location>
</feature>
<name>A0A0F6YHB0_9BACT</name>
<dbReference type="STRING" id="927083.DB32_002006"/>